<dbReference type="InParanoid" id="A0A1C7NFH9"/>
<evidence type="ECO:0000256" key="1">
    <source>
        <dbReference type="SAM" id="MobiDB-lite"/>
    </source>
</evidence>
<dbReference type="EMBL" id="LUGH01000231">
    <property type="protein sequence ID" value="OBZ87306.1"/>
    <property type="molecule type" value="Genomic_DNA"/>
</dbReference>
<sequence>MKETIFDYNQTEHRENVTYHFQPSRLEGAIKQAIVQRCRQKQFSIPLEQLHQHHIGGLPSPPVEERKACLSEDICIKEEPVYPAPPMLSAKEIREKIEALKQEKHRLFQLIKVMLHEEQEKRKQQKLTVEQQNKKRSTKKKSRWAPVSTIPPSPLLSPPPYSSNDAPFHYARSPAASSQYNHYPRPRQPIVVQVKESIVPKEQDSLKRSLKPKMFTLLLSLPLPPLI</sequence>
<evidence type="ECO:0000313" key="3">
    <source>
        <dbReference type="Proteomes" id="UP000093000"/>
    </source>
</evidence>
<organism evidence="2 3">
    <name type="scientific">Choanephora cucurbitarum</name>
    <dbReference type="NCBI Taxonomy" id="101091"/>
    <lineage>
        <taxon>Eukaryota</taxon>
        <taxon>Fungi</taxon>
        <taxon>Fungi incertae sedis</taxon>
        <taxon>Mucoromycota</taxon>
        <taxon>Mucoromycotina</taxon>
        <taxon>Mucoromycetes</taxon>
        <taxon>Mucorales</taxon>
        <taxon>Mucorineae</taxon>
        <taxon>Choanephoraceae</taxon>
        <taxon>Choanephoroideae</taxon>
        <taxon>Choanephora</taxon>
    </lineage>
</organism>
<gene>
    <name evidence="2" type="ORF">A0J61_04634</name>
</gene>
<comment type="caution">
    <text evidence="2">The sequence shown here is derived from an EMBL/GenBank/DDBJ whole genome shotgun (WGS) entry which is preliminary data.</text>
</comment>
<dbReference type="Proteomes" id="UP000093000">
    <property type="component" value="Unassembled WGS sequence"/>
</dbReference>
<name>A0A1C7NFH9_9FUNG</name>
<feature type="compositionally biased region" description="Pro residues" evidence="1">
    <location>
        <begin position="149"/>
        <end position="161"/>
    </location>
</feature>
<dbReference type="OrthoDB" id="2290533at2759"/>
<protein>
    <submittedName>
        <fullName evidence="2">Uncharacterized protein</fullName>
    </submittedName>
</protein>
<keyword evidence="3" id="KW-1185">Reference proteome</keyword>
<reference evidence="2 3" key="1">
    <citation type="submission" date="2016-03" db="EMBL/GenBank/DDBJ databases">
        <title>Choanephora cucurbitarum.</title>
        <authorList>
            <person name="Min B."/>
            <person name="Park H."/>
            <person name="Park J.-H."/>
            <person name="Shin H.-D."/>
            <person name="Choi I.-G."/>
        </authorList>
    </citation>
    <scope>NUCLEOTIDE SEQUENCE [LARGE SCALE GENOMIC DNA]</scope>
    <source>
        <strain evidence="2 3">KUS-F28377</strain>
    </source>
</reference>
<feature type="compositionally biased region" description="Basic residues" evidence="1">
    <location>
        <begin position="134"/>
        <end position="143"/>
    </location>
</feature>
<dbReference type="AlphaFoldDB" id="A0A1C7NFH9"/>
<evidence type="ECO:0000313" key="2">
    <source>
        <dbReference type="EMBL" id="OBZ87306.1"/>
    </source>
</evidence>
<proteinExistence type="predicted"/>
<feature type="region of interest" description="Disordered" evidence="1">
    <location>
        <begin position="119"/>
        <end position="170"/>
    </location>
</feature>
<accession>A0A1C7NFH9</accession>